<name>A0A9D9DMK6_9BACT</name>
<dbReference type="AlphaFoldDB" id="A0A9D9DMK6"/>
<evidence type="ECO:0000313" key="3">
    <source>
        <dbReference type="Proteomes" id="UP000823632"/>
    </source>
</evidence>
<sequence length="97" mass="11554">MKGGGTECRRVLRKVRKPWFLLTRFFWSRVFFSFVYFFIFLVVGIKRVFTNAPPAHCRRVLGYTLCRQSAFSSQKKEKKQTLNNVFIDEKIPLLFPL</sequence>
<evidence type="ECO:0008006" key="4">
    <source>
        <dbReference type="Google" id="ProtNLM"/>
    </source>
</evidence>
<dbReference type="Proteomes" id="UP000823632">
    <property type="component" value="Unassembled WGS sequence"/>
</dbReference>
<keyword evidence="1" id="KW-0812">Transmembrane</keyword>
<organism evidence="2 3">
    <name type="scientific">Candidatus Scatousia excrementipullorum</name>
    <dbReference type="NCBI Taxonomy" id="2840936"/>
    <lineage>
        <taxon>Bacteria</taxon>
        <taxon>Candidatus Scatousia</taxon>
    </lineage>
</organism>
<feature type="transmembrane region" description="Helical" evidence="1">
    <location>
        <begin position="21"/>
        <end position="45"/>
    </location>
</feature>
<accession>A0A9D9DMK6</accession>
<evidence type="ECO:0000313" key="2">
    <source>
        <dbReference type="EMBL" id="MBO8429852.1"/>
    </source>
</evidence>
<dbReference type="EMBL" id="JADIND010000011">
    <property type="protein sequence ID" value="MBO8429852.1"/>
    <property type="molecule type" value="Genomic_DNA"/>
</dbReference>
<protein>
    <recommendedName>
        <fullName evidence="4">Transmembrane protein</fullName>
    </recommendedName>
</protein>
<reference evidence="2" key="2">
    <citation type="journal article" date="2021" name="PeerJ">
        <title>Extensive microbial diversity within the chicken gut microbiome revealed by metagenomics and culture.</title>
        <authorList>
            <person name="Gilroy R."/>
            <person name="Ravi A."/>
            <person name="Getino M."/>
            <person name="Pursley I."/>
            <person name="Horton D.L."/>
            <person name="Alikhan N.F."/>
            <person name="Baker D."/>
            <person name="Gharbi K."/>
            <person name="Hall N."/>
            <person name="Watson M."/>
            <person name="Adriaenssens E.M."/>
            <person name="Foster-Nyarko E."/>
            <person name="Jarju S."/>
            <person name="Secka A."/>
            <person name="Antonio M."/>
            <person name="Oren A."/>
            <person name="Chaudhuri R.R."/>
            <person name="La Ragione R."/>
            <person name="Hildebrand F."/>
            <person name="Pallen M.J."/>
        </authorList>
    </citation>
    <scope>NUCLEOTIDE SEQUENCE</scope>
    <source>
        <strain evidence="2">10192</strain>
    </source>
</reference>
<keyword evidence="1" id="KW-0472">Membrane</keyword>
<keyword evidence="1" id="KW-1133">Transmembrane helix</keyword>
<proteinExistence type="predicted"/>
<gene>
    <name evidence="2" type="ORF">IAC76_00555</name>
</gene>
<evidence type="ECO:0000256" key="1">
    <source>
        <dbReference type="SAM" id="Phobius"/>
    </source>
</evidence>
<reference evidence="2" key="1">
    <citation type="submission" date="2020-10" db="EMBL/GenBank/DDBJ databases">
        <authorList>
            <person name="Gilroy R."/>
        </authorList>
    </citation>
    <scope>NUCLEOTIDE SEQUENCE</scope>
    <source>
        <strain evidence="2">10192</strain>
    </source>
</reference>
<comment type="caution">
    <text evidence="2">The sequence shown here is derived from an EMBL/GenBank/DDBJ whole genome shotgun (WGS) entry which is preliminary data.</text>
</comment>